<keyword evidence="3 9" id="KW-0285">Flavoprotein</keyword>
<organism evidence="13 14">
    <name type="scientific">Lentinus tigrinus ALCF2SS1-6</name>
    <dbReference type="NCBI Taxonomy" id="1328759"/>
    <lineage>
        <taxon>Eukaryota</taxon>
        <taxon>Fungi</taxon>
        <taxon>Dikarya</taxon>
        <taxon>Basidiomycota</taxon>
        <taxon>Agaricomycotina</taxon>
        <taxon>Agaricomycetes</taxon>
        <taxon>Polyporales</taxon>
        <taxon>Polyporaceae</taxon>
        <taxon>Lentinus</taxon>
    </lineage>
</organism>
<keyword evidence="4 10" id="KW-0732">Signal</keyword>
<dbReference type="Gene3D" id="3.50.50.60">
    <property type="entry name" value="FAD/NAD(P)-binding domain"/>
    <property type="match status" value="1"/>
</dbReference>
<feature type="binding site" evidence="8">
    <location>
        <begin position="611"/>
        <end position="612"/>
    </location>
    <ligand>
        <name>FAD</name>
        <dbReference type="ChEBI" id="CHEBI:57692"/>
    </ligand>
</feature>
<feature type="domain" description="Glucose-methanol-choline oxidoreductase N-terminal" evidence="11">
    <location>
        <begin position="110"/>
        <end position="133"/>
    </location>
</feature>
<dbReference type="InterPro" id="IPR036188">
    <property type="entry name" value="FAD/NAD-bd_sf"/>
</dbReference>
<evidence type="ECO:0000256" key="2">
    <source>
        <dbReference type="ARBA" id="ARBA00010790"/>
    </source>
</evidence>
<dbReference type="SUPFAM" id="SSF51905">
    <property type="entry name" value="FAD/NAD(P)-binding domain"/>
    <property type="match status" value="1"/>
</dbReference>
<dbReference type="PANTHER" id="PTHR11552:SF201">
    <property type="entry name" value="GLUCOSE-METHANOL-CHOLINE OXIDOREDUCTASE N-TERMINAL DOMAIN-CONTAINING PROTEIN"/>
    <property type="match status" value="1"/>
</dbReference>
<dbReference type="InterPro" id="IPR000172">
    <property type="entry name" value="GMC_OxRdtase_N"/>
</dbReference>
<dbReference type="STRING" id="1328759.A0A5C2SR99"/>
<evidence type="ECO:0000259" key="11">
    <source>
        <dbReference type="PROSITE" id="PS00623"/>
    </source>
</evidence>
<gene>
    <name evidence="13" type="ORF">L227DRAFT_606471</name>
</gene>
<feature type="signal peptide" evidence="10">
    <location>
        <begin position="1"/>
        <end position="19"/>
    </location>
</feature>
<evidence type="ECO:0000259" key="12">
    <source>
        <dbReference type="PROSITE" id="PS00624"/>
    </source>
</evidence>
<sequence length="630" mass="68056">MYLAILIGVLSSALPYVLSEPAGTVAVTNRTFDYVVVGGGTAGLVVAARLNEDPHVTVAVIEAGIHYVDEPLVDTPEMFGQAIGNPKFDWNFVTAPQRGLNNGVVQYPRGKMLGGSSGLNFMAWDRASVKEYDAWQELGAEGWNWKSLLPYLKKVETVSPPTSSQLFPGATEIPETTFDEFRGRSGPLQASYNVFYTNITTPYVETVNRMGIPTNSDPYSGNGTDIYNTQLSVDRSNGKRSYSANTYYRDDQDKPNLTVFLATQATKLNFASNGATGHLRAKSVNVVAVNVTGTNGIISARKEVILAAGSIQTPQLLELSGVGNKTVLESVGIKTLIDLPGVGENLQDHTLLVQDFQVHDDVFTYDELRNNATYLAEQETEYAANGTGIFASISFALAFPAAKSVVSADVLASMRDKAAALLASPGLSELTKAQYKLQAEWLVADDVASLEYIMFPTGGETAISPTLGSAYITIWMGTMHPFGRGSVHINSSSPFAQPVIDPQYLGNDVDVQLALESAKFVRKITETEPLASYVVGPHEPPANLSSDEDWVDYIKTFLGTIYHPMGTAAMLPRDIGGECQFSYSSREKVYGTTNLRVVDASVIPMLLGNHPQASIYAVAERAADIIKGHI</sequence>
<dbReference type="PROSITE" id="PS00623">
    <property type="entry name" value="GMC_OXRED_1"/>
    <property type="match status" value="1"/>
</dbReference>
<dbReference type="SUPFAM" id="SSF54373">
    <property type="entry name" value="FAD-linked reductases, C-terminal domain"/>
    <property type="match status" value="1"/>
</dbReference>
<evidence type="ECO:0000313" key="14">
    <source>
        <dbReference type="Proteomes" id="UP000313359"/>
    </source>
</evidence>
<comment type="cofactor">
    <cofactor evidence="1 8">
        <name>FAD</name>
        <dbReference type="ChEBI" id="CHEBI:57692"/>
    </cofactor>
</comment>
<comment type="similarity">
    <text evidence="2 9">Belongs to the GMC oxidoreductase family.</text>
</comment>
<evidence type="ECO:0000256" key="3">
    <source>
        <dbReference type="ARBA" id="ARBA00022630"/>
    </source>
</evidence>
<dbReference type="Proteomes" id="UP000313359">
    <property type="component" value="Unassembled WGS sequence"/>
</dbReference>
<dbReference type="PIRSF" id="PIRSF000137">
    <property type="entry name" value="Alcohol_oxidase"/>
    <property type="match status" value="1"/>
</dbReference>
<proteinExistence type="inferred from homology"/>
<name>A0A5C2SR99_9APHY</name>
<feature type="domain" description="Glucose-methanol-choline oxidoreductase N-terminal" evidence="12">
    <location>
        <begin position="309"/>
        <end position="323"/>
    </location>
</feature>
<reference evidence="13" key="1">
    <citation type="journal article" date="2018" name="Genome Biol. Evol.">
        <title>Genomics and development of Lentinus tigrinus, a white-rot wood-decaying mushroom with dimorphic fruiting bodies.</title>
        <authorList>
            <person name="Wu B."/>
            <person name="Xu Z."/>
            <person name="Knudson A."/>
            <person name="Carlson A."/>
            <person name="Chen N."/>
            <person name="Kovaka S."/>
            <person name="LaButti K."/>
            <person name="Lipzen A."/>
            <person name="Pennachio C."/>
            <person name="Riley R."/>
            <person name="Schakwitz W."/>
            <person name="Umezawa K."/>
            <person name="Ohm R.A."/>
            <person name="Grigoriev I.V."/>
            <person name="Nagy L.G."/>
            <person name="Gibbons J."/>
            <person name="Hibbett D."/>
        </authorList>
    </citation>
    <scope>NUCLEOTIDE SEQUENCE [LARGE SCALE GENOMIC DNA]</scope>
    <source>
        <strain evidence="13">ALCF2SS1-6</strain>
    </source>
</reference>
<dbReference type="InterPro" id="IPR007867">
    <property type="entry name" value="GMC_OxRtase_C"/>
</dbReference>
<dbReference type="GO" id="GO:0016614">
    <property type="term" value="F:oxidoreductase activity, acting on CH-OH group of donors"/>
    <property type="evidence" value="ECO:0007669"/>
    <property type="project" value="InterPro"/>
</dbReference>
<dbReference type="Pfam" id="PF00732">
    <property type="entry name" value="GMC_oxred_N"/>
    <property type="match status" value="1"/>
</dbReference>
<dbReference type="InterPro" id="IPR012132">
    <property type="entry name" value="GMC_OxRdtase"/>
</dbReference>
<dbReference type="EMBL" id="ML122251">
    <property type="protein sequence ID" value="RPD66362.1"/>
    <property type="molecule type" value="Genomic_DNA"/>
</dbReference>
<evidence type="ECO:0000256" key="1">
    <source>
        <dbReference type="ARBA" id="ARBA00001974"/>
    </source>
</evidence>
<dbReference type="OrthoDB" id="269227at2759"/>
<dbReference type="Pfam" id="PF05199">
    <property type="entry name" value="GMC_oxred_C"/>
    <property type="match status" value="1"/>
</dbReference>
<dbReference type="PROSITE" id="PS00624">
    <property type="entry name" value="GMC_OXRED_2"/>
    <property type="match status" value="1"/>
</dbReference>
<evidence type="ECO:0000256" key="4">
    <source>
        <dbReference type="ARBA" id="ARBA00022729"/>
    </source>
</evidence>
<dbReference type="GO" id="GO:0050660">
    <property type="term" value="F:flavin adenine dinucleotide binding"/>
    <property type="evidence" value="ECO:0007669"/>
    <property type="project" value="InterPro"/>
</dbReference>
<protein>
    <submittedName>
        <fullName evidence="13">Alcohol oxidase</fullName>
    </submittedName>
</protein>
<keyword evidence="6" id="KW-0560">Oxidoreductase</keyword>
<dbReference type="PANTHER" id="PTHR11552">
    <property type="entry name" value="GLUCOSE-METHANOL-CHOLINE GMC OXIDOREDUCTASE"/>
    <property type="match status" value="1"/>
</dbReference>
<evidence type="ECO:0000256" key="6">
    <source>
        <dbReference type="ARBA" id="ARBA00023002"/>
    </source>
</evidence>
<dbReference type="Gene3D" id="3.30.560.10">
    <property type="entry name" value="Glucose Oxidase, domain 3"/>
    <property type="match status" value="1"/>
</dbReference>
<evidence type="ECO:0000256" key="8">
    <source>
        <dbReference type="PIRSR" id="PIRSR000137-2"/>
    </source>
</evidence>
<feature type="active site" description="Proton donor" evidence="7">
    <location>
        <position position="563"/>
    </location>
</feature>
<dbReference type="AlphaFoldDB" id="A0A5C2SR99"/>
<feature type="active site" description="Proton acceptor" evidence="7">
    <location>
        <position position="610"/>
    </location>
</feature>
<accession>A0A5C2SR99</accession>
<evidence type="ECO:0000256" key="5">
    <source>
        <dbReference type="ARBA" id="ARBA00022827"/>
    </source>
</evidence>
<feature type="chain" id="PRO_5023132812" evidence="10">
    <location>
        <begin position="20"/>
        <end position="630"/>
    </location>
</feature>
<keyword evidence="5 8" id="KW-0274">FAD</keyword>
<evidence type="ECO:0000256" key="10">
    <source>
        <dbReference type="SAM" id="SignalP"/>
    </source>
</evidence>
<evidence type="ECO:0000256" key="9">
    <source>
        <dbReference type="RuleBase" id="RU003968"/>
    </source>
</evidence>
<keyword evidence="14" id="KW-1185">Reference proteome</keyword>
<evidence type="ECO:0000313" key="13">
    <source>
        <dbReference type="EMBL" id="RPD66362.1"/>
    </source>
</evidence>
<evidence type="ECO:0000256" key="7">
    <source>
        <dbReference type="PIRSR" id="PIRSR000137-1"/>
    </source>
</evidence>